<sequence>MVTEIDVDEADVLVYTQGLERANRLTTDINKSLKNIALTSSHSSRLFTPILSRNNMLSVLQRNIESTLNSVSSVKDLANDASRHEIILSKGFKEVGLKQYIQAVHKLDDMLDDIKGGKEKHADNAEFAGMLSHLTGLIRSSEVSLRKYFVALLTSIKPFDPQININKKMPFPYYTDEQLNDMVVILDYFHNASEDSTAIDKMVADERCDWILKCMAFLEPFAKQISAAGSQPYEKGTSGLNSYAEALLGFIANEKSFVDDLYVQESDMKPMVFCNIVIPLITAYTRLVNLNLDYVRSNLANTGILVFELADSIHNVKRILRGTPLENAKPMDDCARSVHKVTQFLFKEVIQHVESRVNSMTSIPADNGVTEATVETMSRLRKFSDYRNGCLEAMENITRESWLPINFRGKETTLPVNSELPTPQVRLSCFFSDCIDVLIVSLERKSQKLLMPNREPEVATPNSKKNDHKPRIGFFIIMNMTLIEQIVEKSELNQVLGPEGRSRMDKLKKRYINYMVADWRQLATNLMDSVFVDSTGKISSKDKDQIKEKFHKFNEGFEELVSKYKQYRLSDPGLKSTLKSEIVSLVMPMYDRFYRRYKDSFKNPRKHIKYTPSELTSILDQVGR</sequence>
<protein>
    <recommendedName>
        <fullName evidence="4">Exocyst complex protein EXO70</fullName>
    </recommendedName>
</protein>
<name>A0A1Q3AJS9_ZYGRO</name>
<comment type="similarity">
    <text evidence="1 4">Belongs to the EXO70 family.</text>
</comment>
<comment type="subcellular location">
    <subcellularLocation>
        <location evidence="4">Bud</location>
    </subcellularLocation>
    <subcellularLocation>
        <location evidence="4">Bud neck</location>
    </subcellularLocation>
</comment>
<dbReference type="Gene3D" id="1.10.357.60">
    <property type="match status" value="1"/>
</dbReference>
<dbReference type="InterPro" id="IPR016159">
    <property type="entry name" value="Cullin_repeat-like_dom_sf"/>
</dbReference>
<comment type="caution">
    <text evidence="6">The sequence shown here is derived from an EMBL/GenBank/DDBJ whole genome shotgun (WGS) entry which is preliminary data.</text>
</comment>
<dbReference type="Gene3D" id="1.20.58.1150">
    <property type="match status" value="1"/>
</dbReference>
<evidence type="ECO:0000313" key="7">
    <source>
        <dbReference type="Proteomes" id="UP000187013"/>
    </source>
</evidence>
<accession>A0A1Q3AJS9</accession>
<dbReference type="GO" id="GO:0005546">
    <property type="term" value="F:phosphatidylinositol-4,5-bisphosphate binding"/>
    <property type="evidence" value="ECO:0007669"/>
    <property type="project" value="InterPro"/>
</dbReference>
<dbReference type="PANTHER" id="PTHR12542">
    <property type="entry name" value="EXOCYST COMPLEX PROTEIN EXO70"/>
    <property type="match status" value="1"/>
</dbReference>
<comment type="function">
    <text evidence="4">Involved in the secretory pathway as part of the exocyst complex which tethers secretory vesicles to the sites of exocytosis. Also plays a role in the assembly of the exocyst.</text>
</comment>
<dbReference type="EMBL" id="BDGX01000052">
    <property type="protein sequence ID" value="GAV55999.1"/>
    <property type="molecule type" value="Genomic_DNA"/>
</dbReference>
<evidence type="ECO:0000256" key="3">
    <source>
        <dbReference type="ARBA" id="ARBA00022483"/>
    </source>
</evidence>
<evidence type="ECO:0000256" key="1">
    <source>
        <dbReference type="ARBA" id="ARBA00006756"/>
    </source>
</evidence>
<dbReference type="GO" id="GO:0005935">
    <property type="term" value="C:cellular bud neck"/>
    <property type="evidence" value="ECO:0007669"/>
    <property type="project" value="UniProtKB-SubCell"/>
</dbReference>
<dbReference type="Pfam" id="PF03081">
    <property type="entry name" value="Exo70_C"/>
    <property type="match status" value="1"/>
</dbReference>
<dbReference type="AlphaFoldDB" id="A0A1Q3AJS9"/>
<evidence type="ECO:0000256" key="4">
    <source>
        <dbReference type="RuleBase" id="RU365026"/>
    </source>
</evidence>
<keyword evidence="2 4" id="KW-0813">Transport</keyword>
<dbReference type="Pfam" id="PF20669">
    <property type="entry name" value="Exo70_N"/>
    <property type="match status" value="1"/>
</dbReference>
<dbReference type="SUPFAM" id="SSF74788">
    <property type="entry name" value="Cullin repeat-like"/>
    <property type="match status" value="1"/>
</dbReference>
<organism evidence="6 7">
    <name type="scientific">Zygosaccharomyces rouxii</name>
    <dbReference type="NCBI Taxonomy" id="4956"/>
    <lineage>
        <taxon>Eukaryota</taxon>
        <taxon>Fungi</taxon>
        <taxon>Dikarya</taxon>
        <taxon>Ascomycota</taxon>
        <taxon>Saccharomycotina</taxon>
        <taxon>Saccharomycetes</taxon>
        <taxon>Saccharomycetales</taxon>
        <taxon>Saccharomycetaceae</taxon>
        <taxon>Zygosaccharomyces</taxon>
    </lineage>
</organism>
<dbReference type="GO" id="GO:0000145">
    <property type="term" value="C:exocyst"/>
    <property type="evidence" value="ECO:0007669"/>
    <property type="project" value="InterPro"/>
</dbReference>
<dbReference type="Gene3D" id="1.20.1280.170">
    <property type="entry name" value="Exocyst complex component Exo70"/>
    <property type="match status" value="1"/>
</dbReference>
<gene>
    <name evidence="6" type="ORF">ZYGR_0AZ01710</name>
</gene>
<keyword evidence="4" id="KW-0653">Protein transport</keyword>
<dbReference type="GO" id="GO:0006887">
    <property type="term" value="P:exocytosis"/>
    <property type="evidence" value="ECO:0007669"/>
    <property type="project" value="UniProtKB-KW"/>
</dbReference>
<dbReference type="GO" id="GO:0015031">
    <property type="term" value="P:protein transport"/>
    <property type="evidence" value="ECO:0007669"/>
    <property type="project" value="UniProtKB-KW"/>
</dbReference>
<dbReference type="InterPro" id="IPR046364">
    <property type="entry name" value="Exo70_C"/>
</dbReference>
<reference evidence="6 7" key="1">
    <citation type="submission" date="2016-08" db="EMBL/GenBank/DDBJ databases">
        <title>Draft genome sequence of allopolyploid Zygosaccharomyces rouxii.</title>
        <authorList>
            <person name="Watanabe J."/>
            <person name="Uehara K."/>
            <person name="Mogi Y."/>
            <person name="Tsukioka Y."/>
        </authorList>
    </citation>
    <scope>NUCLEOTIDE SEQUENCE [LARGE SCALE GENOMIC DNA]</scope>
    <source>
        <strain evidence="6 7">NBRC 110957</strain>
    </source>
</reference>
<evidence type="ECO:0000259" key="5">
    <source>
        <dbReference type="Pfam" id="PF03081"/>
    </source>
</evidence>
<keyword evidence="3 4" id="KW-0268">Exocytosis</keyword>
<dbReference type="Gene3D" id="1.20.1310.30">
    <property type="match status" value="1"/>
</dbReference>
<proteinExistence type="inferred from homology"/>
<evidence type="ECO:0000313" key="6">
    <source>
        <dbReference type="EMBL" id="GAV55999.1"/>
    </source>
</evidence>
<dbReference type="Proteomes" id="UP000187013">
    <property type="component" value="Unassembled WGS sequence"/>
</dbReference>
<dbReference type="OrthoDB" id="1922221at2759"/>
<evidence type="ECO:0000256" key="2">
    <source>
        <dbReference type="ARBA" id="ARBA00022448"/>
    </source>
</evidence>
<feature type="domain" description="Exocyst complex subunit Exo70 C-terminal" evidence="5">
    <location>
        <begin position="238"/>
        <end position="621"/>
    </location>
</feature>
<dbReference type="PANTHER" id="PTHR12542:SF41">
    <property type="entry name" value="EXOCYST COMPLEX COMPONENT 7"/>
    <property type="match status" value="1"/>
</dbReference>
<dbReference type="InterPro" id="IPR004140">
    <property type="entry name" value="Exo70"/>
</dbReference>